<evidence type="ECO:0000313" key="6">
    <source>
        <dbReference type="Proteomes" id="UP001153714"/>
    </source>
</evidence>
<evidence type="ECO:0000313" key="5">
    <source>
        <dbReference type="EMBL" id="CAH0759794.1"/>
    </source>
</evidence>
<dbReference type="SUPFAM" id="SSF51197">
    <property type="entry name" value="Clavaminate synthase-like"/>
    <property type="match status" value="1"/>
</dbReference>
<proteinExistence type="inferred from homology"/>
<comment type="similarity">
    <text evidence="1">Belongs to the PhyH family.</text>
</comment>
<evidence type="ECO:0000256" key="4">
    <source>
        <dbReference type="ARBA" id="ARBA00034924"/>
    </source>
</evidence>
<dbReference type="InterPro" id="IPR008775">
    <property type="entry name" value="Phytyl_CoA_dOase-like"/>
</dbReference>
<dbReference type="OrthoDB" id="445007at2759"/>
<name>A0A9P0C704_9NEOP</name>
<reference evidence="5" key="2">
    <citation type="submission" date="2022-10" db="EMBL/GenBank/DDBJ databases">
        <authorList>
            <consortium name="ENA_rothamsted_submissions"/>
            <consortium name="culmorum"/>
            <person name="King R."/>
        </authorList>
    </citation>
    <scope>NUCLEOTIDE SEQUENCE</scope>
</reference>
<dbReference type="EMBL" id="OU893335">
    <property type="protein sequence ID" value="CAH0759794.1"/>
    <property type="molecule type" value="Genomic_DNA"/>
</dbReference>
<evidence type="ECO:0000256" key="1">
    <source>
        <dbReference type="ARBA" id="ARBA00005830"/>
    </source>
</evidence>
<dbReference type="Gene3D" id="2.60.120.620">
    <property type="entry name" value="q2cbj1_9rhob like domain"/>
    <property type="match status" value="1"/>
</dbReference>
<evidence type="ECO:0000256" key="2">
    <source>
        <dbReference type="ARBA" id="ARBA00034809"/>
    </source>
</evidence>
<keyword evidence="6" id="KW-1185">Reference proteome</keyword>
<dbReference type="GO" id="GO:0048244">
    <property type="term" value="F:phytanoyl-CoA dioxygenase activity"/>
    <property type="evidence" value="ECO:0007669"/>
    <property type="project" value="UniProtKB-EC"/>
</dbReference>
<dbReference type="Proteomes" id="UP001153714">
    <property type="component" value="Chromosome 4"/>
</dbReference>
<gene>
    <name evidence="5" type="ORF">DIATSA_LOCUS10059</name>
</gene>
<dbReference type="InterPro" id="IPR047128">
    <property type="entry name" value="PhyH"/>
</dbReference>
<dbReference type="AlphaFoldDB" id="A0A9P0C704"/>
<dbReference type="GO" id="GO:0001561">
    <property type="term" value="P:fatty acid alpha-oxidation"/>
    <property type="evidence" value="ECO:0007669"/>
    <property type="project" value="InterPro"/>
</dbReference>
<accession>A0A9P0C704</accession>
<dbReference type="PANTHER" id="PTHR21308">
    <property type="entry name" value="PHYTANOYL-COA ALPHA-HYDROXYLASE"/>
    <property type="match status" value="1"/>
</dbReference>
<dbReference type="PANTHER" id="PTHR21308:SF1">
    <property type="entry name" value="PHYTANOYL-COA DIOXYGENASE, PEROXISOMAL"/>
    <property type="match status" value="1"/>
</dbReference>
<evidence type="ECO:0000256" key="3">
    <source>
        <dbReference type="ARBA" id="ARBA00034921"/>
    </source>
</evidence>
<reference evidence="5" key="1">
    <citation type="submission" date="2021-12" db="EMBL/GenBank/DDBJ databases">
        <authorList>
            <person name="King R."/>
        </authorList>
    </citation>
    <scope>NUCLEOTIDE SEQUENCE</scope>
</reference>
<dbReference type="EC" id="1.14.11.18" evidence="2"/>
<protein>
    <recommendedName>
        <fullName evidence="2">phytanoyl-CoA dioxygenase</fullName>
        <ecNumber evidence="2">1.14.11.18</ecNumber>
    </recommendedName>
    <alternativeName>
        <fullName evidence="3">Phytanic acid oxidase</fullName>
    </alternativeName>
    <alternativeName>
        <fullName evidence="4">Phytanoyl-CoA alpha-hydroxylase</fullName>
    </alternativeName>
</protein>
<sequence>MLNSMVINKPPGSKWHPPHQDAFYVPMRPIEKILTAWTAVDPVFETNGSLFVVPGSHKENIIHPEVNVPDLTNIMYFMIPDVDAVAPYNKRVTVAPMEPGDTVFFHPLLVHGSWPNTSNMFRKAITSLYVSQESYYIDVKGTPLEAFEKSLNEVIKGMYGPDVGEIVSMITTKINKRTINMDYDPQYALNFFRERPRHQFRGLFFPNRTHE</sequence>
<organism evidence="5 6">
    <name type="scientific">Diatraea saccharalis</name>
    <name type="common">sugarcane borer</name>
    <dbReference type="NCBI Taxonomy" id="40085"/>
    <lineage>
        <taxon>Eukaryota</taxon>
        <taxon>Metazoa</taxon>
        <taxon>Ecdysozoa</taxon>
        <taxon>Arthropoda</taxon>
        <taxon>Hexapoda</taxon>
        <taxon>Insecta</taxon>
        <taxon>Pterygota</taxon>
        <taxon>Neoptera</taxon>
        <taxon>Endopterygota</taxon>
        <taxon>Lepidoptera</taxon>
        <taxon>Glossata</taxon>
        <taxon>Ditrysia</taxon>
        <taxon>Pyraloidea</taxon>
        <taxon>Crambidae</taxon>
        <taxon>Crambinae</taxon>
        <taxon>Diatraea</taxon>
    </lineage>
</organism>
<dbReference type="Pfam" id="PF05721">
    <property type="entry name" value="PhyH"/>
    <property type="match status" value="1"/>
</dbReference>